<name>A0ABR8VCQ9_9BACT</name>
<evidence type="ECO:0000256" key="1">
    <source>
        <dbReference type="SAM" id="SignalP"/>
    </source>
</evidence>
<proteinExistence type="predicted"/>
<keyword evidence="3" id="KW-1185">Reference proteome</keyword>
<feature type="chain" id="PRO_5045518692" evidence="1">
    <location>
        <begin position="26"/>
        <end position="282"/>
    </location>
</feature>
<dbReference type="Proteomes" id="UP000616346">
    <property type="component" value="Unassembled WGS sequence"/>
</dbReference>
<feature type="signal peptide" evidence="1">
    <location>
        <begin position="1"/>
        <end position="25"/>
    </location>
</feature>
<dbReference type="EMBL" id="JACSPQ010000010">
    <property type="protein sequence ID" value="MBD8002539.1"/>
    <property type="molecule type" value="Genomic_DNA"/>
</dbReference>
<reference evidence="2 3" key="1">
    <citation type="submission" date="2020-08" db="EMBL/GenBank/DDBJ databases">
        <title>A Genomic Blueprint of the Chicken Gut Microbiome.</title>
        <authorList>
            <person name="Gilroy R."/>
            <person name="Ravi A."/>
            <person name="Getino M."/>
            <person name="Pursley I."/>
            <person name="Horton D.L."/>
            <person name="Alikhan N.-F."/>
            <person name="Baker D."/>
            <person name="Gharbi K."/>
            <person name="Hall N."/>
            <person name="Watson M."/>
            <person name="Adriaenssens E.M."/>
            <person name="Foster-Nyarko E."/>
            <person name="Jarju S."/>
            <person name="Secka A."/>
            <person name="Antonio M."/>
            <person name="Oren A."/>
            <person name="Chaudhuri R."/>
            <person name="La Ragione R.M."/>
            <person name="Hildebrand F."/>
            <person name="Pallen M.J."/>
        </authorList>
    </citation>
    <scope>NUCLEOTIDE SEQUENCE [LARGE SCALE GENOMIC DNA]</scope>
    <source>
        <strain evidence="2 3">Sa1YUN3</strain>
    </source>
</reference>
<protein>
    <submittedName>
        <fullName evidence="2">Uncharacterized protein</fullName>
    </submittedName>
</protein>
<evidence type="ECO:0000313" key="2">
    <source>
        <dbReference type="EMBL" id="MBD8002539.1"/>
    </source>
</evidence>
<dbReference type="RefSeq" id="WP_178255677.1">
    <property type="nucleotide sequence ID" value="NZ_JACSPQ010000010.1"/>
</dbReference>
<gene>
    <name evidence="2" type="ORF">H9626_09995</name>
</gene>
<sequence length="282" mass="31509">MKKMKWAAMFAAAVAMLGFTSCLNSDDDNSNYPGYEYVQITSSIGYYSFRNASGYTLTPTNQGDLSKVNFGSARYAVMSYQYNPDSINNVTHTVDITVTGLAPVETYRNLYNESEVTSFANAPFYAVGVDSYAAPYFDKNTLFILAAYYAKLDSDGDLDEASTNHTFGLYYDANAEPEAMYSDDLVMTLYHHVTDTNLNKERTQFTSKYLHFDISSAVAAYQSKNGELPDQIVIKYKTPDTSMGGTDYEKLLDYANAKDATNPLQIPYQRYFAEDSNSSTNN</sequence>
<organism evidence="2 3">
    <name type="scientific">Phocaeicola faecium</name>
    <dbReference type="NCBI Taxonomy" id="2762213"/>
    <lineage>
        <taxon>Bacteria</taxon>
        <taxon>Pseudomonadati</taxon>
        <taxon>Bacteroidota</taxon>
        <taxon>Bacteroidia</taxon>
        <taxon>Bacteroidales</taxon>
        <taxon>Bacteroidaceae</taxon>
        <taxon>Phocaeicola</taxon>
    </lineage>
</organism>
<dbReference type="PROSITE" id="PS51257">
    <property type="entry name" value="PROKAR_LIPOPROTEIN"/>
    <property type="match status" value="1"/>
</dbReference>
<dbReference type="Gene3D" id="2.60.40.3220">
    <property type="match status" value="1"/>
</dbReference>
<comment type="caution">
    <text evidence="2">The sequence shown here is derived from an EMBL/GenBank/DDBJ whole genome shotgun (WGS) entry which is preliminary data.</text>
</comment>
<evidence type="ECO:0000313" key="3">
    <source>
        <dbReference type="Proteomes" id="UP000616346"/>
    </source>
</evidence>
<accession>A0ABR8VCQ9</accession>
<keyword evidence="1" id="KW-0732">Signal</keyword>